<dbReference type="FunFam" id="3.30.70.270:FF:000026">
    <property type="entry name" value="Transposon Ty3-G Gag-Pol polyprotein"/>
    <property type="match status" value="1"/>
</dbReference>
<feature type="domain" description="Integrase zinc-binding" evidence="9">
    <location>
        <begin position="292"/>
        <end position="334"/>
    </location>
</feature>
<sequence length="363" mass="42498">MEMYMFRNKCTFLQRRVEYLGYIIEKGYIGPAEQKVEKLKRFPTPKTAKQLQRFYGLANYFRKFIPEFSKIMRPLSELLKKDREYRFDGRAEMAFETIKGLLTTGPVLLIFKPGRKTEVHTDASKEAIAGILFQYAEDGNTPHPCYYYSRLTNASERNYHSFELESLAVVESLKKFRCYLLGNSFKLVTDCIAFKQSLEKKEINARTGRWLVALSEFEFVVEHRTGDRMRHVDALSRPCVMHISSVVNTRMSRAQQDDKEICAIIEMIRREGQVKGFVIRNGLLYQGQRLYVPETMQEEIIRQAHDQGHFGIRKTKERLQDEYYIKSSWGYIAKFDDLSNCKRLYDTRGDSGNLLQVDGTPKR</sequence>
<dbReference type="InterPro" id="IPR041588">
    <property type="entry name" value="Integrase_H2C2"/>
</dbReference>
<dbReference type="EC" id="2.7.7.49" evidence="1"/>
<evidence type="ECO:0000259" key="9">
    <source>
        <dbReference type="Pfam" id="PF17921"/>
    </source>
</evidence>
<keyword evidence="2" id="KW-0808">Transferase</keyword>
<keyword evidence="3" id="KW-0548">Nucleotidyltransferase</keyword>
<dbReference type="GO" id="GO:0003964">
    <property type="term" value="F:RNA-directed DNA polymerase activity"/>
    <property type="evidence" value="ECO:0007669"/>
    <property type="project" value="UniProtKB-KW"/>
</dbReference>
<dbReference type="Pfam" id="PF17917">
    <property type="entry name" value="RT_RNaseH"/>
    <property type="match status" value="1"/>
</dbReference>
<dbReference type="InterPro" id="IPR041373">
    <property type="entry name" value="RT_RNaseH"/>
</dbReference>
<keyword evidence="7" id="KW-0695">RNA-directed DNA polymerase</keyword>
<evidence type="ECO:0000313" key="11">
    <source>
        <dbReference type="Proteomes" id="UP000075880"/>
    </source>
</evidence>
<evidence type="ECO:0000256" key="2">
    <source>
        <dbReference type="ARBA" id="ARBA00022679"/>
    </source>
</evidence>
<evidence type="ECO:0000256" key="5">
    <source>
        <dbReference type="ARBA" id="ARBA00022759"/>
    </source>
</evidence>
<dbReference type="InterPro" id="IPR043128">
    <property type="entry name" value="Rev_trsase/Diguanyl_cyclase"/>
</dbReference>
<keyword evidence="6" id="KW-0378">Hydrolase</keyword>
<dbReference type="EnsemblMetazoa" id="ENSAATROPT014954">
    <property type="protein sequence ID" value="ENSAATROPP013524"/>
    <property type="gene ID" value="ENSAATROPG012149"/>
</dbReference>
<dbReference type="SUPFAM" id="SSF56672">
    <property type="entry name" value="DNA/RNA polymerases"/>
    <property type="match status" value="1"/>
</dbReference>
<proteinExistence type="predicted"/>
<evidence type="ECO:0000259" key="8">
    <source>
        <dbReference type="Pfam" id="PF17917"/>
    </source>
</evidence>
<feature type="domain" description="Reverse transcriptase RNase H-like" evidence="8">
    <location>
        <begin position="113"/>
        <end position="217"/>
    </location>
</feature>
<protein>
    <recommendedName>
        <fullName evidence="1">RNA-directed DNA polymerase</fullName>
        <ecNumber evidence="1">2.7.7.49</ecNumber>
    </recommendedName>
</protein>
<dbReference type="PANTHER" id="PTHR37984:SF5">
    <property type="entry name" value="PROTEIN NYNRIN-LIKE"/>
    <property type="match status" value="1"/>
</dbReference>
<dbReference type="Gene3D" id="1.10.340.70">
    <property type="match status" value="1"/>
</dbReference>
<accession>A0AAG5DRS4</accession>
<evidence type="ECO:0000256" key="1">
    <source>
        <dbReference type="ARBA" id="ARBA00012493"/>
    </source>
</evidence>
<evidence type="ECO:0000313" key="10">
    <source>
        <dbReference type="EnsemblMetazoa" id="ENSAATROPP013524"/>
    </source>
</evidence>
<dbReference type="CDD" id="cd09274">
    <property type="entry name" value="RNase_HI_RT_Ty3"/>
    <property type="match status" value="1"/>
</dbReference>
<dbReference type="InterPro" id="IPR050951">
    <property type="entry name" value="Retrovirus_Pol_polyprotein"/>
</dbReference>
<keyword evidence="4" id="KW-0540">Nuclease</keyword>
<dbReference type="PANTHER" id="PTHR37984">
    <property type="entry name" value="PROTEIN CBG26694"/>
    <property type="match status" value="1"/>
</dbReference>
<dbReference type="Gene3D" id="3.30.70.270">
    <property type="match status" value="1"/>
</dbReference>
<organism evidence="10 11">
    <name type="scientific">Anopheles atroparvus</name>
    <name type="common">European mosquito</name>
    <dbReference type="NCBI Taxonomy" id="41427"/>
    <lineage>
        <taxon>Eukaryota</taxon>
        <taxon>Metazoa</taxon>
        <taxon>Ecdysozoa</taxon>
        <taxon>Arthropoda</taxon>
        <taxon>Hexapoda</taxon>
        <taxon>Insecta</taxon>
        <taxon>Pterygota</taxon>
        <taxon>Neoptera</taxon>
        <taxon>Endopterygota</taxon>
        <taxon>Diptera</taxon>
        <taxon>Nematocera</taxon>
        <taxon>Culicoidea</taxon>
        <taxon>Culicidae</taxon>
        <taxon>Anophelinae</taxon>
        <taxon>Anopheles</taxon>
    </lineage>
</organism>
<dbReference type="InterPro" id="IPR043502">
    <property type="entry name" value="DNA/RNA_pol_sf"/>
</dbReference>
<evidence type="ECO:0000256" key="3">
    <source>
        <dbReference type="ARBA" id="ARBA00022695"/>
    </source>
</evidence>
<keyword evidence="11" id="KW-1185">Reference proteome</keyword>
<dbReference type="Pfam" id="PF17921">
    <property type="entry name" value="Integrase_H2C2"/>
    <property type="match status" value="1"/>
</dbReference>
<dbReference type="GO" id="GO:0016787">
    <property type="term" value="F:hydrolase activity"/>
    <property type="evidence" value="ECO:0007669"/>
    <property type="project" value="UniProtKB-KW"/>
</dbReference>
<evidence type="ECO:0000256" key="6">
    <source>
        <dbReference type="ARBA" id="ARBA00022801"/>
    </source>
</evidence>
<evidence type="ECO:0000256" key="4">
    <source>
        <dbReference type="ARBA" id="ARBA00022722"/>
    </source>
</evidence>
<evidence type="ECO:0000256" key="7">
    <source>
        <dbReference type="ARBA" id="ARBA00022918"/>
    </source>
</evidence>
<dbReference type="Proteomes" id="UP000075880">
    <property type="component" value="Unassembled WGS sequence"/>
</dbReference>
<dbReference type="AlphaFoldDB" id="A0AAG5DRS4"/>
<name>A0AAG5DRS4_ANOAO</name>
<dbReference type="GO" id="GO:0004519">
    <property type="term" value="F:endonuclease activity"/>
    <property type="evidence" value="ECO:0007669"/>
    <property type="project" value="UniProtKB-KW"/>
</dbReference>
<keyword evidence="5" id="KW-0255">Endonuclease</keyword>
<reference evidence="10" key="1">
    <citation type="submission" date="2024-04" db="UniProtKB">
        <authorList>
            <consortium name="EnsemblMetazoa"/>
        </authorList>
    </citation>
    <scope>IDENTIFICATION</scope>
    <source>
        <strain evidence="10">EBRO</strain>
    </source>
</reference>